<gene>
    <name evidence="1" type="ORF">FRC54_09125</name>
</gene>
<name>A0A6N7J1R7_9FIRM</name>
<accession>A0A6N7J1R7</accession>
<reference evidence="1" key="1">
    <citation type="journal article" date="2020" name="Appl. Environ. Microbiol.">
        <title>Medium-Chain Fatty Acid Synthesis by 'Candidatus Weimeria bifida' gen. nov., sp. nov., and 'Candidatus Pseudoramibacter fermentans' sp. nov.</title>
        <authorList>
            <person name="Scarborough M.J."/>
            <person name="Myers K.S."/>
            <person name="Donohue T.J."/>
            <person name="Noguera D.R."/>
        </authorList>
    </citation>
    <scope>NUCLEOTIDE SEQUENCE</scope>
    <source>
        <strain evidence="1">LCO1.1</strain>
    </source>
</reference>
<comment type="caution">
    <text evidence="1">The sequence shown here is derived from an EMBL/GenBank/DDBJ whole genome shotgun (WGS) entry which is preliminary data.</text>
</comment>
<organism evidence="1 2">
    <name type="scientific">Candidatus Weimeria bifida</name>
    <dbReference type="NCBI Taxonomy" id="2599074"/>
    <lineage>
        <taxon>Bacteria</taxon>
        <taxon>Bacillati</taxon>
        <taxon>Bacillota</taxon>
        <taxon>Clostridia</taxon>
        <taxon>Lachnospirales</taxon>
        <taxon>Lachnospiraceae</taxon>
        <taxon>Candidatus Weimeria</taxon>
    </lineage>
</organism>
<dbReference type="AlphaFoldDB" id="A0A6N7J1R7"/>
<keyword evidence="2" id="KW-1185">Reference proteome</keyword>
<dbReference type="Proteomes" id="UP000460257">
    <property type="component" value="Unassembled WGS sequence"/>
</dbReference>
<evidence type="ECO:0000313" key="2">
    <source>
        <dbReference type="Proteomes" id="UP000460257"/>
    </source>
</evidence>
<sequence length="245" mass="28515">MNIYIVEVEGEDYHGVEGADFLQQDNIICIYHHNTSGTIPKLYYEVLRRTDAEVFLCETDGAPLDIEKSISEFSARHPNAKIQYIGHHRAPGVMCFDTIMASLYAGCIKDADLPESISGLEDELQKKTSVYRIAEKYSLDLEKLVRVYRTGQNDVKKLYQDLLHEFGRKAGLAAYQQMKCDHIGPFREPGDETENHEPIIYSDITLEDHYKKMQEEERKYFFHSKDFEPYWGPVSIYEEDEDEFF</sequence>
<dbReference type="EMBL" id="VOGC01000007">
    <property type="protein sequence ID" value="MQN02043.1"/>
    <property type="molecule type" value="Genomic_DNA"/>
</dbReference>
<evidence type="ECO:0000313" key="1">
    <source>
        <dbReference type="EMBL" id="MQN02043.1"/>
    </source>
</evidence>
<protein>
    <submittedName>
        <fullName evidence="1">Uncharacterized protein</fullName>
    </submittedName>
</protein>
<proteinExistence type="predicted"/>